<organism evidence="2 3">
    <name type="scientific">Hyaloscypha bicolor E</name>
    <dbReference type="NCBI Taxonomy" id="1095630"/>
    <lineage>
        <taxon>Eukaryota</taxon>
        <taxon>Fungi</taxon>
        <taxon>Dikarya</taxon>
        <taxon>Ascomycota</taxon>
        <taxon>Pezizomycotina</taxon>
        <taxon>Leotiomycetes</taxon>
        <taxon>Helotiales</taxon>
        <taxon>Hyaloscyphaceae</taxon>
        <taxon>Hyaloscypha</taxon>
        <taxon>Hyaloscypha bicolor</taxon>
    </lineage>
</organism>
<keyword evidence="3" id="KW-1185">Reference proteome</keyword>
<keyword evidence="1" id="KW-0472">Membrane</keyword>
<reference evidence="2 3" key="1">
    <citation type="submission" date="2016-04" db="EMBL/GenBank/DDBJ databases">
        <title>A degradative enzymes factory behind the ericoid mycorrhizal symbiosis.</title>
        <authorList>
            <consortium name="DOE Joint Genome Institute"/>
            <person name="Martino E."/>
            <person name="Morin E."/>
            <person name="Grelet G."/>
            <person name="Kuo A."/>
            <person name="Kohler A."/>
            <person name="Daghino S."/>
            <person name="Barry K."/>
            <person name="Choi C."/>
            <person name="Cichocki N."/>
            <person name="Clum A."/>
            <person name="Copeland A."/>
            <person name="Hainaut M."/>
            <person name="Haridas S."/>
            <person name="Labutti K."/>
            <person name="Lindquist E."/>
            <person name="Lipzen A."/>
            <person name="Khouja H.-R."/>
            <person name="Murat C."/>
            <person name="Ohm R."/>
            <person name="Olson A."/>
            <person name="Spatafora J."/>
            <person name="Veneault-Fourrey C."/>
            <person name="Henrissat B."/>
            <person name="Grigoriev I."/>
            <person name="Martin F."/>
            <person name="Perotto S."/>
        </authorList>
    </citation>
    <scope>NUCLEOTIDE SEQUENCE [LARGE SCALE GENOMIC DNA]</scope>
    <source>
        <strain evidence="2 3">E</strain>
    </source>
</reference>
<keyword evidence="1" id="KW-0812">Transmembrane</keyword>
<proteinExistence type="predicted"/>
<feature type="transmembrane region" description="Helical" evidence="1">
    <location>
        <begin position="16"/>
        <end position="35"/>
    </location>
</feature>
<protein>
    <submittedName>
        <fullName evidence="2">Glycosyltransferase family 25 protein</fullName>
    </submittedName>
</protein>
<accession>A0A2J6SUB1</accession>
<dbReference type="AlphaFoldDB" id="A0A2J6SUB1"/>
<dbReference type="STRING" id="1095630.A0A2J6SUB1"/>
<evidence type="ECO:0000313" key="2">
    <source>
        <dbReference type="EMBL" id="PMD54365.1"/>
    </source>
</evidence>
<dbReference type="InParanoid" id="A0A2J6SUB1"/>
<keyword evidence="2" id="KW-0808">Transferase</keyword>
<sequence length="352" mass="39652">MAAHLKPRRRFSFIRLKYFAAACLFAIITYCYVNWNPALRLRSSKPRDAAGNFTLGFQKIVVLSEGPSWRTRGLKAAAGYSGINLDIPIQPPLTDEMIYAFQNMGPTSVPHLRGRGEAKNWLSFLDITKYIVAQDLESALILEDDVDWDVLIKNSMKLLSDAVREFTWTGKEDRSPYGRSWDLLWIGHCAEPTRNDTRRLLYDDPSAPRPGKYIAPLWFPWSKENMDGLTPGMRSVQMGQHTDCSFAIALSRHGAIKVLKFAGKGEDTQFDTRLKNGCKKKDLFCLVVTPELMHHYVPPAEFGHISAVADANERGSRAEEEEFEHIIGNTPNILRSARCKALFDSTCPGPGQ</sequence>
<name>A0A2J6SUB1_9HELO</name>
<dbReference type="GeneID" id="36595372"/>
<dbReference type="OrthoDB" id="47375at2759"/>
<keyword evidence="1" id="KW-1133">Transmembrane helix</keyword>
<evidence type="ECO:0000313" key="3">
    <source>
        <dbReference type="Proteomes" id="UP000235371"/>
    </source>
</evidence>
<evidence type="ECO:0000256" key="1">
    <source>
        <dbReference type="SAM" id="Phobius"/>
    </source>
</evidence>
<dbReference type="RefSeq" id="XP_024731269.1">
    <property type="nucleotide sequence ID" value="XM_024887296.1"/>
</dbReference>
<dbReference type="Proteomes" id="UP000235371">
    <property type="component" value="Unassembled WGS sequence"/>
</dbReference>
<dbReference type="GO" id="GO:0016740">
    <property type="term" value="F:transferase activity"/>
    <property type="evidence" value="ECO:0007669"/>
    <property type="project" value="UniProtKB-KW"/>
</dbReference>
<dbReference type="EMBL" id="KZ613865">
    <property type="protein sequence ID" value="PMD54365.1"/>
    <property type="molecule type" value="Genomic_DNA"/>
</dbReference>
<gene>
    <name evidence="2" type="ORF">K444DRAFT_667455</name>
</gene>